<reference evidence="2 3" key="1">
    <citation type="submission" date="2017-07" db="EMBL/GenBank/DDBJ databases">
        <title>blaIMP-27 on transferable plasmids in Proteus mirabilis and Providencia rettgeri.</title>
        <authorList>
            <person name="Potter R."/>
        </authorList>
    </citation>
    <scope>NUCLEOTIDE SEQUENCE [LARGE SCALE GENOMIC DNA]</scope>
    <source>
        <strain evidence="2 3">PR1</strain>
    </source>
</reference>
<dbReference type="PANTHER" id="PTHR45856:SF24">
    <property type="entry name" value="FUNGAL LIPASE-LIKE DOMAIN-CONTAINING PROTEIN"/>
    <property type="match status" value="1"/>
</dbReference>
<dbReference type="GO" id="GO:0006629">
    <property type="term" value="P:lipid metabolic process"/>
    <property type="evidence" value="ECO:0007669"/>
    <property type="project" value="InterPro"/>
</dbReference>
<dbReference type="Pfam" id="PF01764">
    <property type="entry name" value="Lipase_3"/>
    <property type="match status" value="1"/>
</dbReference>
<sequence length="618" mass="71278">MSIAVKPLYFYNAPYCADCSKHQAWIEIVLVDELNKPIVNMPYTLEVSRGATRTGRTDHNGIAREENLPPTVGRFSIDAQSLVDEMETRPLRVRRDGRSKPHHEAIQRKDNYRYVTVGDLCDSKPNILNWNEPELPKHHFKTQNPNGYRVMFRNERWVFEVCPFRAWSFMLHHQKDYSITNACNLSILSVLSYASLISNNDKEPDSGNYTGSIEDVFLNQFFDLSKIPTQFEMNSFTPVVYDVPFKDRYTEIEFIDSGENLDTQLFYIANDQELIVVWRGTAGMDDVFTDMTFKPVRLQADMGVQGYVHSGFYNSFKTMDIDYPLRIKSNSGKESILDIINDLASNRKLFIAGHSLGGALALLHATKLKKYNPVLYTIGMPRVLTISVAEQLEDIIHHRHVNENDAVPALPFEKNMNNFAFKEDNDWLGYSIEIALTYADWKTEGLSSKAIDYQKKRLSAKNDKFVHHGDAVHFYKKEFSRYTYGHGNVIPVKTEEKLYLISELLADHRLKQEFFELYRLPKKASPNLLGALDHSSVNYANFIIYRLRNLLKDEVLTDSAYEIRAELIKQKGISKSEYDESSYLLDLDLMVADTLLPTLLQSEGTRSLERFKYANNIY</sequence>
<dbReference type="InterPro" id="IPR051218">
    <property type="entry name" value="Sec_MonoDiacylglyc_Lipase"/>
</dbReference>
<gene>
    <name evidence="2" type="ORF">CHI95_12945</name>
</gene>
<name>A0A264VS88_PRORE</name>
<accession>A0A264VS88</accession>
<evidence type="ECO:0000259" key="1">
    <source>
        <dbReference type="Pfam" id="PF01764"/>
    </source>
</evidence>
<dbReference type="Gene3D" id="3.40.50.1820">
    <property type="entry name" value="alpha/beta hydrolase"/>
    <property type="match status" value="1"/>
</dbReference>
<organism evidence="2 3">
    <name type="scientific">Providencia rettgeri</name>
    <dbReference type="NCBI Taxonomy" id="587"/>
    <lineage>
        <taxon>Bacteria</taxon>
        <taxon>Pseudomonadati</taxon>
        <taxon>Pseudomonadota</taxon>
        <taxon>Gammaproteobacteria</taxon>
        <taxon>Enterobacterales</taxon>
        <taxon>Morganellaceae</taxon>
        <taxon>Providencia</taxon>
    </lineage>
</organism>
<dbReference type="RefSeq" id="WP_094961823.1">
    <property type="nucleotide sequence ID" value="NZ_NOWC01000014.1"/>
</dbReference>
<dbReference type="PANTHER" id="PTHR45856">
    <property type="entry name" value="ALPHA/BETA-HYDROLASES SUPERFAMILY PROTEIN"/>
    <property type="match status" value="1"/>
</dbReference>
<dbReference type="Proteomes" id="UP000216001">
    <property type="component" value="Unassembled WGS sequence"/>
</dbReference>
<dbReference type="InterPro" id="IPR002921">
    <property type="entry name" value="Fungal_lipase-type"/>
</dbReference>
<comment type="caution">
    <text evidence="2">The sequence shown here is derived from an EMBL/GenBank/DDBJ whole genome shotgun (WGS) entry which is preliminary data.</text>
</comment>
<feature type="domain" description="Fungal lipase-type" evidence="1">
    <location>
        <begin position="275"/>
        <end position="413"/>
    </location>
</feature>
<evidence type="ECO:0000313" key="3">
    <source>
        <dbReference type="Proteomes" id="UP000216001"/>
    </source>
</evidence>
<dbReference type="InterPro" id="IPR029058">
    <property type="entry name" value="AB_hydrolase_fold"/>
</dbReference>
<evidence type="ECO:0000313" key="2">
    <source>
        <dbReference type="EMBL" id="OZS74218.1"/>
    </source>
</evidence>
<proteinExistence type="predicted"/>
<dbReference type="SUPFAM" id="SSF53474">
    <property type="entry name" value="alpha/beta-Hydrolases"/>
    <property type="match status" value="1"/>
</dbReference>
<protein>
    <submittedName>
        <fullName evidence="2">Lipase</fullName>
    </submittedName>
</protein>
<dbReference type="EMBL" id="NOWC01000014">
    <property type="protein sequence ID" value="OZS74218.1"/>
    <property type="molecule type" value="Genomic_DNA"/>
</dbReference>
<dbReference type="AlphaFoldDB" id="A0A264VS88"/>
<dbReference type="CDD" id="cd00519">
    <property type="entry name" value="Lipase_3"/>
    <property type="match status" value="1"/>
</dbReference>